<feature type="compositionally biased region" description="Low complexity" evidence="6">
    <location>
        <begin position="710"/>
        <end position="725"/>
    </location>
</feature>
<dbReference type="NCBIfam" id="TIGR00361">
    <property type="entry name" value="ComEC_Rec2"/>
    <property type="match status" value="1"/>
</dbReference>
<comment type="subcellular location">
    <subcellularLocation>
        <location evidence="1">Cell membrane</location>
        <topology evidence="1">Multi-pass membrane protein</topology>
    </subcellularLocation>
</comment>
<dbReference type="Gene3D" id="3.60.15.10">
    <property type="entry name" value="Ribonuclease Z/Hydroxyacylglutathione hydrolase-like"/>
    <property type="match status" value="1"/>
</dbReference>
<organism evidence="9 10">
    <name type="scientific">Verminephrobacter eiseniae (strain EF01-2)</name>
    <dbReference type="NCBI Taxonomy" id="391735"/>
    <lineage>
        <taxon>Bacteria</taxon>
        <taxon>Pseudomonadati</taxon>
        <taxon>Pseudomonadota</taxon>
        <taxon>Betaproteobacteria</taxon>
        <taxon>Burkholderiales</taxon>
        <taxon>Comamonadaceae</taxon>
        <taxon>Verminephrobacter</taxon>
    </lineage>
</organism>
<feature type="transmembrane region" description="Helical" evidence="7">
    <location>
        <begin position="524"/>
        <end position="546"/>
    </location>
</feature>
<evidence type="ECO:0000256" key="3">
    <source>
        <dbReference type="ARBA" id="ARBA00022692"/>
    </source>
</evidence>
<evidence type="ECO:0000256" key="7">
    <source>
        <dbReference type="SAM" id="Phobius"/>
    </source>
</evidence>
<proteinExistence type="predicted"/>
<feature type="region of interest" description="Disordered" evidence="6">
    <location>
        <begin position="700"/>
        <end position="726"/>
    </location>
</feature>
<feature type="transmembrane region" description="Helical" evidence="7">
    <location>
        <begin position="449"/>
        <end position="471"/>
    </location>
</feature>
<dbReference type="PANTHER" id="PTHR30619:SF1">
    <property type="entry name" value="RECOMBINATION PROTEIN 2"/>
    <property type="match status" value="1"/>
</dbReference>
<dbReference type="InterPro" id="IPR001279">
    <property type="entry name" value="Metallo-B-lactamas"/>
</dbReference>
<dbReference type="InterPro" id="IPR004797">
    <property type="entry name" value="Competence_ComEC/Rec2"/>
</dbReference>
<dbReference type="HOGENOM" id="CLU_010363_3_0_4"/>
<dbReference type="eggNOG" id="COG0658">
    <property type="taxonomic scope" value="Bacteria"/>
</dbReference>
<dbReference type="NCBIfam" id="TIGR00360">
    <property type="entry name" value="ComEC_N-term"/>
    <property type="match status" value="1"/>
</dbReference>
<feature type="transmembrane region" description="Helical" evidence="7">
    <location>
        <begin position="74"/>
        <end position="100"/>
    </location>
</feature>
<dbReference type="InterPro" id="IPR052159">
    <property type="entry name" value="Competence_DNA_uptake"/>
</dbReference>
<keyword evidence="5 7" id="KW-0472">Membrane</keyword>
<dbReference type="InterPro" id="IPR025405">
    <property type="entry name" value="DUF4131"/>
</dbReference>
<dbReference type="InterPro" id="IPR004477">
    <property type="entry name" value="ComEC_N"/>
</dbReference>
<dbReference type="Pfam" id="PF13567">
    <property type="entry name" value="DUF4131"/>
    <property type="match status" value="1"/>
</dbReference>
<feature type="transmembrane region" description="Helical" evidence="7">
    <location>
        <begin position="42"/>
        <end position="62"/>
    </location>
</feature>
<evidence type="ECO:0000256" key="5">
    <source>
        <dbReference type="ARBA" id="ARBA00023136"/>
    </source>
</evidence>
<feature type="compositionally biased region" description="Gly residues" evidence="6">
    <location>
        <begin position="700"/>
        <end position="709"/>
    </location>
</feature>
<dbReference type="CDD" id="cd07731">
    <property type="entry name" value="ComA-like_MBL-fold"/>
    <property type="match status" value="1"/>
</dbReference>
<dbReference type="AlphaFoldDB" id="A1WEY4"/>
<feature type="transmembrane region" description="Helical" evidence="7">
    <location>
        <begin position="306"/>
        <end position="325"/>
    </location>
</feature>
<dbReference type="Pfam" id="PF03772">
    <property type="entry name" value="Competence"/>
    <property type="match status" value="1"/>
</dbReference>
<dbReference type="SUPFAM" id="SSF56281">
    <property type="entry name" value="Metallo-hydrolase/oxidoreductase"/>
    <property type="match status" value="1"/>
</dbReference>
<evidence type="ECO:0000313" key="10">
    <source>
        <dbReference type="Proteomes" id="UP000000374"/>
    </source>
</evidence>
<evidence type="ECO:0000313" key="9">
    <source>
        <dbReference type="EMBL" id="ABM56191.1"/>
    </source>
</evidence>
<evidence type="ECO:0000256" key="6">
    <source>
        <dbReference type="SAM" id="MobiDB-lite"/>
    </source>
</evidence>
<dbReference type="InterPro" id="IPR035681">
    <property type="entry name" value="ComA-like_MBL"/>
</dbReference>
<dbReference type="GeneID" id="76459134"/>
<keyword evidence="4 7" id="KW-1133">Transmembrane helix</keyword>
<gene>
    <name evidence="9" type="ordered locus">Veis_0403</name>
</gene>
<dbReference type="SMART" id="SM00849">
    <property type="entry name" value="Lactamase_B"/>
    <property type="match status" value="1"/>
</dbReference>
<dbReference type="KEGG" id="vei:Veis_0403"/>
<sequence length="878" mass="93458">MPAMRSRVPDGAPAAARAAWRLPALLPGVVSGAALQLLQPRLWPPLVYGALLCAALALGWYAGAAATRRRHAALWAAAPALLAAGLAAAAMFAVCGLRAWGYMEQALAPALEGQDIRVTGLVAAMPQASETGTRLRLEVDSALLRGQAVRLPPRIEVGWYGAGFGDANADAGQAPGLRGRPPVVRAGERWALTVRLKAPHGMRNPHGFDYELWLWEQGVQATGYVRTGPKDAPPLRLGATWRHPVERWRQSVRDAIVERLGRGAQDSSEPFRARIAGVVAALVTGDQRAIERADWELFRATGVAHLMSISGLHITLFAWLAALAVRTLWRRSTGLCLAVPAPSAALVAGVLLAAGYALFSGWGVPAQRTVIMLGSVACLQLSGRRWPWPQVWLLACAAVVLADPWALAQAGFWLSFVAVGVLFATNPTVDDSYRLGAMGRFHALLREQWVVTLALTPLTLLLFAQLTLVGFAANLVAIPWVTLVVTPLALAGLLWAPLWSLAALALQPLIALLQWLAQWPWAQLFLPAAPLWAGGAAVAGGALLALRMPWQLRLPALALLVPVLWWQPQRPAPGQFELLAADIGQGNAVLVRTANHTLLYDAGPRFGRDSDAGQRVLVPLLRARGERLDLLMLSHPDADHTGGAAAVLAQQPQARLTGSIDASHAALHGLRPVQPCLAGQRWQWDGVAFEVLHPLAGPVGKTGGTGAAGETGPAPRAPTSRTPASNASSCVLRIAANAASTANGASGAERPDPPVALLAGDIEAPQEQALVARGAPLRADLLLVPHHGSKTSSTPAFLEAVRPRTALVQAGYRNRFGHPAPEVLQRYRERNIRVLESARCGAATWSSAQPGRVACERDTDGRYWQHRLPPRGAGRDAR</sequence>
<dbReference type="STRING" id="391735.Veis_0403"/>
<dbReference type="Pfam" id="PF00753">
    <property type="entry name" value="Lactamase_B"/>
    <property type="match status" value="1"/>
</dbReference>
<dbReference type="InterPro" id="IPR036866">
    <property type="entry name" value="RibonucZ/Hydroxyglut_hydro"/>
</dbReference>
<dbReference type="PANTHER" id="PTHR30619">
    <property type="entry name" value="DNA INTERNALIZATION/COMPETENCE PROTEIN COMEC/REC2"/>
    <property type="match status" value="1"/>
</dbReference>
<evidence type="ECO:0000256" key="1">
    <source>
        <dbReference type="ARBA" id="ARBA00004651"/>
    </source>
</evidence>
<evidence type="ECO:0000259" key="8">
    <source>
        <dbReference type="SMART" id="SM00849"/>
    </source>
</evidence>
<protein>
    <submittedName>
        <fullName evidence="9">DNA internalization-related competence protein ComEC/Rec2</fullName>
    </submittedName>
</protein>
<dbReference type="GO" id="GO:0030420">
    <property type="term" value="P:establishment of competence for transformation"/>
    <property type="evidence" value="ECO:0007669"/>
    <property type="project" value="InterPro"/>
</dbReference>
<dbReference type="EMBL" id="CP000542">
    <property type="protein sequence ID" value="ABM56191.1"/>
    <property type="molecule type" value="Genomic_DNA"/>
</dbReference>
<dbReference type="Proteomes" id="UP000000374">
    <property type="component" value="Chromosome"/>
</dbReference>
<keyword evidence="2" id="KW-1003">Cell membrane</keyword>
<dbReference type="eggNOG" id="COG2333">
    <property type="taxonomic scope" value="Bacteria"/>
</dbReference>
<name>A1WEY4_VEREI</name>
<keyword evidence="3 7" id="KW-0812">Transmembrane</keyword>
<accession>A1WEY4</accession>
<evidence type="ECO:0000256" key="2">
    <source>
        <dbReference type="ARBA" id="ARBA00022475"/>
    </source>
</evidence>
<reference evidence="10" key="1">
    <citation type="submission" date="2006-12" db="EMBL/GenBank/DDBJ databases">
        <title>Complete sequence of chromosome 1 of Verminephrobacter eiseniae EF01-2.</title>
        <authorList>
            <person name="Copeland A."/>
            <person name="Lucas S."/>
            <person name="Lapidus A."/>
            <person name="Barry K."/>
            <person name="Detter J.C."/>
            <person name="Glavina del Rio T."/>
            <person name="Dalin E."/>
            <person name="Tice H."/>
            <person name="Pitluck S."/>
            <person name="Chertkov O."/>
            <person name="Brettin T."/>
            <person name="Bruce D."/>
            <person name="Han C."/>
            <person name="Tapia R."/>
            <person name="Gilna P."/>
            <person name="Schmutz J."/>
            <person name="Larimer F."/>
            <person name="Land M."/>
            <person name="Hauser L."/>
            <person name="Kyrpides N."/>
            <person name="Kim E."/>
            <person name="Stahl D."/>
            <person name="Richardson P."/>
        </authorList>
    </citation>
    <scope>NUCLEOTIDE SEQUENCE [LARGE SCALE GENOMIC DNA]</scope>
    <source>
        <strain evidence="10">EF01-2</strain>
    </source>
</reference>
<feature type="transmembrane region" description="Helical" evidence="7">
    <location>
        <begin position="412"/>
        <end position="429"/>
    </location>
</feature>
<feature type="transmembrane region" description="Helical" evidence="7">
    <location>
        <begin position="477"/>
        <end position="496"/>
    </location>
</feature>
<dbReference type="GO" id="GO:0005886">
    <property type="term" value="C:plasma membrane"/>
    <property type="evidence" value="ECO:0007669"/>
    <property type="project" value="UniProtKB-SubCell"/>
</dbReference>
<evidence type="ECO:0000256" key="4">
    <source>
        <dbReference type="ARBA" id="ARBA00022989"/>
    </source>
</evidence>
<keyword evidence="10" id="KW-1185">Reference proteome</keyword>
<feature type="domain" description="Metallo-beta-lactamase" evidence="8">
    <location>
        <begin position="585"/>
        <end position="812"/>
    </location>
</feature>
<feature type="transmembrane region" description="Helical" evidence="7">
    <location>
        <begin position="337"/>
        <end position="359"/>
    </location>
</feature>
<dbReference type="RefSeq" id="WP_011808208.1">
    <property type="nucleotide sequence ID" value="NC_008786.1"/>
</dbReference>